<evidence type="ECO:0000313" key="8">
    <source>
        <dbReference type="EMBL" id="ESN99817.1"/>
    </source>
</evidence>
<dbReference type="Pfam" id="PF00271">
    <property type="entry name" value="Helicase_C"/>
    <property type="match status" value="1"/>
</dbReference>
<feature type="transmembrane region" description="Helical" evidence="6">
    <location>
        <begin position="143"/>
        <end position="164"/>
    </location>
</feature>
<dbReference type="EMBL" id="AMQM01005746">
    <property type="status" value="NOT_ANNOTATED_CDS"/>
    <property type="molecule type" value="Genomic_DNA"/>
</dbReference>
<dbReference type="CDD" id="cd18795">
    <property type="entry name" value="SF2_C_Ski2"/>
    <property type="match status" value="1"/>
</dbReference>
<evidence type="ECO:0000256" key="2">
    <source>
        <dbReference type="ARBA" id="ARBA00022741"/>
    </source>
</evidence>
<keyword evidence="3" id="KW-0378">Hydrolase</keyword>
<keyword evidence="4" id="KW-0347">Helicase</keyword>
<dbReference type="InParanoid" id="T1G5B7"/>
<accession>T1G5B7</accession>
<dbReference type="OrthoDB" id="5575at2759"/>
<protein>
    <recommendedName>
        <fullName evidence="7">Helicase C-terminal domain-containing protein</fullName>
    </recommendedName>
</protein>
<evidence type="ECO:0000256" key="5">
    <source>
        <dbReference type="ARBA" id="ARBA00022840"/>
    </source>
</evidence>
<evidence type="ECO:0000256" key="1">
    <source>
        <dbReference type="ARBA" id="ARBA00010140"/>
    </source>
</evidence>
<dbReference type="InterPro" id="IPR001650">
    <property type="entry name" value="Helicase_C-like"/>
</dbReference>
<organism evidence="9 10">
    <name type="scientific">Helobdella robusta</name>
    <name type="common">Californian leech</name>
    <dbReference type="NCBI Taxonomy" id="6412"/>
    <lineage>
        <taxon>Eukaryota</taxon>
        <taxon>Metazoa</taxon>
        <taxon>Spiralia</taxon>
        <taxon>Lophotrochozoa</taxon>
        <taxon>Annelida</taxon>
        <taxon>Clitellata</taxon>
        <taxon>Hirudinea</taxon>
        <taxon>Rhynchobdellida</taxon>
        <taxon>Glossiphoniidae</taxon>
        <taxon>Helobdella</taxon>
    </lineage>
</organism>
<reference evidence="9" key="3">
    <citation type="submission" date="2015-06" db="UniProtKB">
        <authorList>
            <consortium name="EnsemblMetazoa"/>
        </authorList>
    </citation>
    <scope>IDENTIFICATION</scope>
</reference>
<keyword evidence="10" id="KW-1185">Reference proteome</keyword>
<dbReference type="EnsemblMetazoa" id="HelroT83911">
    <property type="protein sequence ID" value="HelroP83911"/>
    <property type="gene ID" value="HelroG83911"/>
</dbReference>
<dbReference type="FunFam" id="1.10.10.10:FF:000012">
    <property type="entry name" value="U5 small nuclear ribonucleoprotein helicase"/>
    <property type="match status" value="1"/>
</dbReference>
<dbReference type="SMART" id="SM00490">
    <property type="entry name" value="HELICc"/>
    <property type="match status" value="1"/>
</dbReference>
<dbReference type="Proteomes" id="UP000015101">
    <property type="component" value="Unassembled WGS sequence"/>
</dbReference>
<dbReference type="PROSITE" id="PS51194">
    <property type="entry name" value="HELICASE_CTER"/>
    <property type="match status" value="1"/>
</dbReference>
<reference evidence="10" key="1">
    <citation type="submission" date="2012-12" db="EMBL/GenBank/DDBJ databases">
        <authorList>
            <person name="Hellsten U."/>
            <person name="Grimwood J."/>
            <person name="Chapman J.A."/>
            <person name="Shapiro H."/>
            <person name="Aerts A."/>
            <person name="Otillar R.P."/>
            <person name="Terry A.Y."/>
            <person name="Boore J.L."/>
            <person name="Simakov O."/>
            <person name="Marletaz F."/>
            <person name="Cho S.-J."/>
            <person name="Edsinger-Gonzales E."/>
            <person name="Havlak P."/>
            <person name="Kuo D.-H."/>
            <person name="Larsson T."/>
            <person name="Lv J."/>
            <person name="Arendt D."/>
            <person name="Savage R."/>
            <person name="Osoegawa K."/>
            <person name="de Jong P."/>
            <person name="Lindberg D.R."/>
            <person name="Seaver E.C."/>
            <person name="Weisblat D.A."/>
            <person name="Putnam N.H."/>
            <person name="Grigoriev I.V."/>
            <person name="Rokhsar D.S."/>
        </authorList>
    </citation>
    <scope>NUCLEOTIDE SEQUENCE</scope>
</reference>
<dbReference type="GO" id="GO:0051321">
    <property type="term" value="P:meiotic cell cycle"/>
    <property type="evidence" value="ECO:0007669"/>
    <property type="project" value="UniProtKB-KW"/>
</dbReference>
<dbReference type="InterPro" id="IPR052247">
    <property type="entry name" value="Meiotic_Crossover_Helicase"/>
</dbReference>
<evidence type="ECO:0000256" key="4">
    <source>
        <dbReference type="ARBA" id="ARBA00022806"/>
    </source>
</evidence>
<dbReference type="KEGG" id="hro:HELRODRAFT_83911"/>
<dbReference type="STRING" id="6412.T1G5B7"/>
<dbReference type="GO" id="GO:0016787">
    <property type="term" value="F:hydrolase activity"/>
    <property type="evidence" value="ECO:0007669"/>
    <property type="project" value="UniProtKB-KW"/>
</dbReference>
<evidence type="ECO:0000313" key="9">
    <source>
        <dbReference type="EnsemblMetazoa" id="HelroP83911"/>
    </source>
</evidence>
<proteinExistence type="inferred from homology"/>
<evidence type="ECO:0000256" key="3">
    <source>
        <dbReference type="ARBA" id="ARBA00022801"/>
    </source>
</evidence>
<feature type="domain" description="Helicase C-terminal" evidence="7">
    <location>
        <begin position="93"/>
        <end position="242"/>
    </location>
</feature>
<dbReference type="GO" id="GO:0005524">
    <property type="term" value="F:ATP binding"/>
    <property type="evidence" value="ECO:0007669"/>
    <property type="project" value="UniProtKB-KW"/>
</dbReference>
<dbReference type="AlphaFoldDB" id="T1G5B7"/>
<comment type="similarity">
    <text evidence="1">Belongs to the helicase family. SKI2 subfamily.</text>
</comment>
<sequence length="595" mass="67132">MKTLHLFNRPAEETAANFTDCNQNLRFIAVSATIPNIDDIAAWLGSKGNPALYYKMSEDQRPVPLKKVVLGFNKSSTTSAFKFDLLLNYRIPNILETYSEMKPTLIFCSTRKGTVQTATTLVKETKFIFQNEQKQKLRRISKLFSLSFLAVLVSTSTLAMGVNLPAHLVIVKSTEHYVMGTFQEYTESQVLQMIGRAGRPQFDTSATAVIMTQNSMKSKYESLLNGTQLVESTLHLHLIEHLNAEIVLRTITNVMVAHEWIKSSFLYIRMNKNPKHYDLNSTSNGRLMARYCVAFDTMKNFFTLTGSESFEQLFNVFCSSEEFKDITLRVNERRVLNDLNKHKSKMTIRFPMPEKVKTNVMKVNCLLQTLLGCLPLHDFALQQDTNKILRSAGRISRCLVEVVWCKPHFNLLLNSVLLNKCIKTKLWESSKYVSKQISGIGLVMATALVNSGVTSFESILNTNPRNLELMINRQPPFGNTLQDIVKALPKYDFKITQNSTSNSNKAELTARVTLLNAEQLKTKSSTGNSHTCILLVGGPDNAILCKAKIKDSHLMEIPGNTWTQQFSVVQSADSGDILGYYISQDWVGFDISLTF</sequence>
<dbReference type="EMBL" id="KB097070">
    <property type="protein sequence ID" value="ESN99817.1"/>
    <property type="molecule type" value="Genomic_DNA"/>
</dbReference>
<keyword evidence="2" id="KW-0547">Nucleotide-binding</keyword>
<dbReference type="InterPro" id="IPR004179">
    <property type="entry name" value="Sec63-dom"/>
</dbReference>
<dbReference type="PANTHER" id="PTHR47835:SF3">
    <property type="entry name" value="HELICASE FOR MEIOSIS 1"/>
    <property type="match status" value="1"/>
</dbReference>
<dbReference type="InterPro" id="IPR036388">
    <property type="entry name" value="WH-like_DNA-bd_sf"/>
</dbReference>
<dbReference type="GeneID" id="20216264"/>
<dbReference type="SUPFAM" id="SSF52540">
    <property type="entry name" value="P-loop containing nucleoside triphosphate hydrolases"/>
    <property type="match status" value="1"/>
</dbReference>
<reference evidence="8 10" key="2">
    <citation type="journal article" date="2013" name="Nature">
        <title>Insights into bilaterian evolution from three spiralian genomes.</title>
        <authorList>
            <person name="Simakov O."/>
            <person name="Marletaz F."/>
            <person name="Cho S.J."/>
            <person name="Edsinger-Gonzales E."/>
            <person name="Havlak P."/>
            <person name="Hellsten U."/>
            <person name="Kuo D.H."/>
            <person name="Larsson T."/>
            <person name="Lv J."/>
            <person name="Arendt D."/>
            <person name="Savage R."/>
            <person name="Osoegawa K."/>
            <person name="de Jong P."/>
            <person name="Grimwood J."/>
            <person name="Chapman J.A."/>
            <person name="Shapiro H."/>
            <person name="Aerts A."/>
            <person name="Otillar R.P."/>
            <person name="Terry A.Y."/>
            <person name="Boore J.L."/>
            <person name="Grigoriev I.V."/>
            <person name="Lindberg D.R."/>
            <person name="Seaver E.C."/>
            <person name="Weisblat D.A."/>
            <person name="Putnam N.H."/>
            <person name="Rokhsar D.S."/>
        </authorList>
    </citation>
    <scope>NUCLEOTIDE SEQUENCE</scope>
</reference>
<dbReference type="Pfam" id="PF02889">
    <property type="entry name" value="Sec63"/>
    <property type="match status" value="1"/>
</dbReference>
<dbReference type="SMART" id="SM00973">
    <property type="entry name" value="Sec63"/>
    <property type="match status" value="1"/>
</dbReference>
<evidence type="ECO:0000313" key="10">
    <source>
        <dbReference type="Proteomes" id="UP000015101"/>
    </source>
</evidence>
<dbReference type="RefSeq" id="XP_009022036.1">
    <property type="nucleotide sequence ID" value="XM_009023788.1"/>
</dbReference>
<dbReference type="SUPFAM" id="SSF158702">
    <property type="entry name" value="Sec63 N-terminal domain-like"/>
    <property type="match status" value="1"/>
</dbReference>
<dbReference type="eggNOG" id="KOG0952">
    <property type="taxonomic scope" value="Eukaryota"/>
</dbReference>
<dbReference type="Gene3D" id="1.10.10.10">
    <property type="entry name" value="Winged helix-like DNA-binding domain superfamily/Winged helix DNA-binding domain"/>
    <property type="match status" value="1"/>
</dbReference>
<dbReference type="Gene3D" id="3.40.50.300">
    <property type="entry name" value="P-loop containing nucleotide triphosphate hydrolases"/>
    <property type="match status" value="3"/>
</dbReference>
<keyword evidence="6" id="KW-0472">Membrane</keyword>
<keyword evidence="5" id="KW-0067">ATP-binding</keyword>
<name>T1G5B7_HELRO</name>
<dbReference type="CTD" id="20216264"/>
<keyword evidence="6" id="KW-1133">Transmembrane helix</keyword>
<dbReference type="OMA" id="CCCLAGM"/>
<gene>
    <name evidence="9" type="primary">20216264</name>
    <name evidence="8" type="ORF">HELRODRAFT_83911</name>
</gene>
<dbReference type="PANTHER" id="PTHR47835">
    <property type="entry name" value="HFM1, ATP DEPENDENT DNA HELICASE HOMOLOG"/>
    <property type="match status" value="1"/>
</dbReference>
<dbReference type="HOGENOM" id="CLU_000335_0_2_1"/>
<dbReference type="GO" id="GO:0043138">
    <property type="term" value="F:3'-5' DNA helicase activity"/>
    <property type="evidence" value="ECO:0007669"/>
    <property type="project" value="UniProtKB-EC"/>
</dbReference>
<evidence type="ECO:0000256" key="6">
    <source>
        <dbReference type="SAM" id="Phobius"/>
    </source>
</evidence>
<keyword evidence="6" id="KW-0812">Transmembrane</keyword>
<evidence type="ECO:0000259" key="7">
    <source>
        <dbReference type="PROSITE" id="PS51194"/>
    </source>
</evidence>
<dbReference type="FunFam" id="1.10.3380.10:FF:000006">
    <property type="entry name" value="probable ATP-dependent DNA helicase HFM1 isoform X1"/>
    <property type="match status" value="1"/>
</dbReference>
<dbReference type="InterPro" id="IPR027417">
    <property type="entry name" value="P-loop_NTPase"/>
</dbReference>
<dbReference type="Gene3D" id="1.10.3380.10">
    <property type="entry name" value="Sec63 N-terminal domain-like domain"/>
    <property type="match status" value="1"/>
</dbReference>